<evidence type="ECO:0000259" key="16">
    <source>
        <dbReference type="PROSITE" id="PS50030"/>
    </source>
</evidence>
<dbReference type="SUPFAM" id="SSF57850">
    <property type="entry name" value="RING/U-box"/>
    <property type="match status" value="1"/>
</dbReference>
<dbReference type="Proteomes" id="UP001620626">
    <property type="component" value="Unassembled WGS sequence"/>
</dbReference>
<dbReference type="PANTHER" id="PTHR24006">
    <property type="entry name" value="UBIQUITIN CARBOXYL-TERMINAL HYDROLASE"/>
    <property type="match status" value="1"/>
</dbReference>
<dbReference type="Gene3D" id="3.30.40.10">
    <property type="entry name" value="Zinc/RING finger domain, C3HC4 (zinc finger)"/>
    <property type="match status" value="2"/>
</dbReference>
<keyword evidence="5" id="KW-0677">Repeat</keyword>
<feature type="active site" description="Nucleophile" evidence="11">
    <location>
        <position position="327"/>
    </location>
</feature>
<dbReference type="PROSITE" id="PS00972">
    <property type="entry name" value="USP_1"/>
    <property type="match status" value="1"/>
</dbReference>
<evidence type="ECO:0000256" key="13">
    <source>
        <dbReference type="PROSITE-ProRule" id="PRU00502"/>
    </source>
</evidence>
<dbReference type="Pfam" id="PF00443">
    <property type="entry name" value="UCH"/>
    <property type="match status" value="1"/>
</dbReference>
<dbReference type="InterPro" id="IPR038765">
    <property type="entry name" value="Papain-like_cys_pep_sf"/>
</dbReference>
<sequence length="770" mass="84194">MDEAAADSDAAQKLLQTCLSEEATNLNGPGRAELVFKDECIYCFDTPYSAGGLFVSLHTFFGVCGRHIELFVAKTSSRIFLNIHKFVKLSADEPSDKQQQIKTDYSLRVFPLHSVPLPITDECGAGAIPQICAEIIAHAGAEVQQQIDSGIGVQPWDGGKQRKIAKAASHLVQLTCAGPPIGYSDWECARCGLKENLWLNLSDGVIACGLYAPIAGIKGVGHAKAHFEATGFPLVVKLGTIEHGDGDLYSFNEDSGLMPVRDPWLEDHLAHFGLDINRFRKTEKTSLEIELETYSKYEFSAIQEEGLGLVSAGGPGLTGLANLGSSCYINSALQVLCVVPDFVRVFADELLCQKHPSEISEDFGAQLAKIFVAMKSGHYSRQQSGGTAENCGGAGAIRPAQFRRVAGRHHHEFSTGRQQDVEEYVRFLFDKVDNAFGSCSSSADAGAAPNPVDAFRFRLVTRFRDELSQCVRYTPRTDTILSLPIPMHLCTESDTVVNGLTVSRKCVPLEQCLAAAFGEEIIDDYLSPVLKRKGRASEQQRMGTFPDFLLLQLRRFTFDGVRGIHKLDVDVHIPDELDMCAFFSTGELQPGEKSLPAGEDDHTKHSPSTTAKHQQRRLGSHVEPNKAIVAELLSMGFTVNAAKKAAIFTKNESLQLATDWLLQHIDDTDLNDAAPSAPGSAQQLQQPQDGAGGQKNDGTTGPQQVRHGNCHYQLRAFISHIGPSPHSGHYVAHVKADNGQWHIFNDEKVAKSQHPPKSLGYLYLFQRASR</sequence>
<feature type="binding site" evidence="12">
    <location>
        <position position="191"/>
    </location>
    <ligand>
        <name>Zn(2+)</name>
        <dbReference type="ChEBI" id="CHEBI:29105"/>
    </ligand>
</feature>
<feature type="domain" description="UBP-type" evidence="18">
    <location>
        <begin position="163"/>
        <end position="276"/>
    </location>
</feature>
<dbReference type="Pfam" id="PF17807">
    <property type="entry name" value="zf-UBP_var"/>
    <property type="match status" value="1"/>
</dbReference>
<dbReference type="GO" id="GO:0008270">
    <property type="term" value="F:zinc ion binding"/>
    <property type="evidence" value="ECO:0007669"/>
    <property type="project" value="UniProtKB-KW"/>
</dbReference>
<dbReference type="PANTHER" id="PTHR24006:SF664">
    <property type="entry name" value="UBIQUITIN CARBOXYL-TERMINAL HYDROLASE"/>
    <property type="match status" value="1"/>
</dbReference>
<dbReference type="InterPro" id="IPR041432">
    <property type="entry name" value="UBP13_Znf-UBP_var"/>
</dbReference>
<keyword evidence="8 14" id="KW-0378">Hydrolase</keyword>
<evidence type="ECO:0000256" key="12">
    <source>
        <dbReference type="PIRSR" id="PIRSR016308-3"/>
    </source>
</evidence>
<dbReference type="PROSITE" id="PS50030">
    <property type="entry name" value="UBA"/>
    <property type="match status" value="1"/>
</dbReference>
<keyword evidence="6 13" id="KW-0863">Zinc-finger</keyword>
<gene>
    <name evidence="19" type="ORF">niasHT_027674</name>
</gene>
<dbReference type="InterPro" id="IPR050164">
    <property type="entry name" value="Peptidase_C19"/>
</dbReference>
<dbReference type="EC" id="3.4.19.12" evidence="14"/>
<evidence type="ECO:0000256" key="4">
    <source>
        <dbReference type="ARBA" id="ARBA00022723"/>
    </source>
</evidence>
<protein>
    <recommendedName>
        <fullName evidence="14">Ubiquitin carboxyl-terminal hydrolase</fullName>
        <ecNumber evidence="14">3.4.19.12</ecNumber>
    </recommendedName>
</protein>
<dbReference type="InterPro" id="IPR001394">
    <property type="entry name" value="Peptidase_C19_UCH"/>
</dbReference>
<feature type="region of interest" description="Disordered" evidence="15">
    <location>
        <begin position="669"/>
        <end position="706"/>
    </location>
</feature>
<feature type="domain" description="UBA" evidence="16">
    <location>
        <begin position="621"/>
        <end position="664"/>
    </location>
</feature>
<feature type="active site" description="Proton acceptor" evidence="11">
    <location>
        <position position="729"/>
    </location>
</feature>
<dbReference type="GO" id="GO:0004843">
    <property type="term" value="F:cysteine-type deubiquitinase activity"/>
    <property type="evidence" value="ECO:0007669"/>
    <property type="project" value="UniProtKB-UniRule"/>
</dbReference>
<dbReference type="EMBL" id="JBICBT010000807">
    <property type="protein sequence ID" value="KAL3099724.1"/>
    <property type="molecule type" value="Genomic_DNA"/>
</dbReference>
<dbReference type="SUPFAM" id="SSF54001">
    <property type="entry name" value="Cysteine proteinases"/>
    <property type="match status" value="1"/>
</dbReference>
<evidence type="ECO:0000256" key="8">
    <source>
        <dbReference type="ARBA" id="ARBA00022801"/>
    </source>
</evidence>
<keyword evidence="10 12" id="KW-0862">Zinc</keyword>
<organism evidence="19 20">
    <name type="scientific">Heterodera trifolii</name>
    <dbReference type="NCBI Taxonomy" id="157864"/>
    <lineage>
        <taxon>Eukaryota</taxon>
        <taxon>Metazoa</taxon>
        <taxon>Ecdysozoa</taxon>
        <taxon>Nematoda</taxon>
        <taxon>Chromadorea</taxon>
        <taxon>Rhabditida</taxon>
        <taxon>Tylenchina</taxon>
        <taxon>Tylenchomorpha</taxon>
        <taxon>Tylenchoidea</taxon>
        <taxon>Heteroderidae</taxon>
        <taxon>Heteroderinae</taxon>
        <taxon>Heterodera</taxon>
    </lineage>
</organism>
<feature type="binding site" evidence="12">
    <location>
        <position position="208"/>
    </location>
    <ligand>
        <name>Zn(2+)</name>
        <dbReference type="ChEBI" id="CHEBI:29105"/>
    </ligand>
</feature>
<feature type="binding site" evidence="12">
    <location>
        <position position="188"/>
    </location>
    <ligand>
        <name>Zn(2+)</name>
        <dbReference type="ChEBI" id="CHEBI:29105"/>
    </ligand>
</feature>
<evidence type="ECO:0000256" key="3">
    <source>
        <dbReference type="ARBA" id="ARBA00022670"/>
    </source>
</evidence>
<evidence type="ECO:0000313" key="19">
    <source>
        <dbReference type="EMBL" id="KAL3099724.1"/>
    </source>
</evidence>
<dbReference type="PIRSF" id="PIRSF016308">
    <property type="entry name" value="UBP"/>
    <property type="match status" value="1"/>
</dbReference>
<dbReference type="Pfam" id="PF00627">
    <property type="entry name" value="UBA"/>
    <property type="match status" value="1"/>
</dbReference>
<dbReference type="SMART" id="SM00290">
    <property type="entry name" value="ZnF_UBP"/>
    <property type="match status" value="1"/>
</dbReference>
<evidence type="ECO:0000256" key="6">
    <source>
        <dbReference type="ARBA" id="ARBA00022771"/>
    </source>
</evidence>
<keyword evidence="7 14" id="KW-0833">Ubl conjugation pathway</keyword>
<dbReference type="InterPro" id="IPR018200">
    <property type="entry name" value="USP_CS"/>
</dbReference>
<comment type="caution">
    <text evidence="19">The sequence shown here is derived from an EMBL/GenBank/DDBJ whole genome shotgun (WGS) entry which is preliminary data.</text>
</comment>
<evidence type="ECO:0000313" key="20">
    <source>
        <dbReference type="Proteomes" id="UP001620626"/>
    </source>
</evidence>
<keyword evidence="3 14" id="KW-0645">Protease</keyword>
<comment type="catalytic activity">
    <reaction evidence="1 14">
        <text>Thiol-dependent hydrolysis of ester, thioester, amide, peptide and isopeptide bonds formed by the C-terminal Gly of ubiquitin (a 76-residue protein attached to proteins as an intracellular targeting signal).</text>
        <dbReference type="EC" id="3.4.19.12"/>
    </reaction>
</comment>
<proteinExistence type="inferred from homology"/>
<evidence type="ECO:0000259" key="18">
    <source>
        <dbReference type="PROSITE" id="PS50271"/>
    </source>
</evidence>
<evidence type="ECO:0000256" key="9">
    <source>
        <dbReference type="ARBA" id="ARBA00022807"/>
    </source>
</evidence>
<feature type="region of interest" description="Disordered" evidence="15">
    <location>
        <begin position="591"/>
        <end position="622"/>
    </location>
</feature>
<keyword evidence="4 12" id="KW-0479">Metal-binding</keyword>
<feature type="binding site" evidence="12">
    <location>
        <position position="222"/>
    </location>
    <ligand>
        <name>Zn(2+)</name>
        <dbReference type="ChEBI" id="CHEBI:29105"/>
    </ligand>
</feature>
<dbReference type="InterPro" id="IPR001607">
    <property type="entry name" value="Znf_UBP"/>
</dbReference>
<dbReference type="Gene3D" id="1.10.8.10">
    <property type="entry name" value="DNA helicase RuvA subunit, C-terminal domain"/>
    <property type="match status" value="1"/>
</dbReference>
<evidence type="ECO:0000256" key="5">
    <source>
        <dbReference type="ARBA" id="ARBA00022737"/>
    </source>
</evidence>
<evidence type="ECO:0000256" key="14">
    <source>
        <dbReference type="RuleBase" id="RU366025"/>
    </source>
</evidence>
<dbReference type="Gene3D" id="3.90.70.10">
    <property type="entry name" value="Cysteine proteinases"/>
    <property type="match status" value="1"/>
</dbReference>
<evidence type="ECO:0000256" key="11">
    <source>
        <dbReference type="PIRSR" id="PIRSR016308-1"/>
    </source>
</evidence>
<evidence type="ECO:0000256" key="2">
    <source>
        <dbReference type="ARBA" id="ARBA00009085"/>
    </source>
</evidence>
<dbReference type="AlphaFoldDB" id="A0ABD2KAE4"/>
<keyword evidence="9 14" id="KW-0788">Thiol protease</keyword>
<dbReference type="SMART" id="SM00165">
    <property type="entry name" value="UBA"/>
    <property type="match status" value="1"/>
</dbReference>
<evidence type="ECO:0000259" key="17">
    <source>
        <dbReference type="PROSITE" id="PS50235"/>
    </source>
</evidence>
<accession>A0ABD2KAE4</accession>
<dbReference type="InterPro" id="IPR013083">
    <property type="entry name" value="Znf_RING/FYVE/PHD"/>
</dbReference>
<dbReference type="PROSITE" id="PS50235">
    <property type="entry name" value="USP_3"/>
    <property type="match status" value="1"/>
</dbReference>
<evidence type="ECO:0000256" key="10">
    <source>
        <dbReference type="ARBA" id="ARBA00022833"/>
    </source>
</evidence>
<name>A0ABD2KAE4_9BILA</name>
<evidence type="ECO:0000256" key="15">
    <source>
        <dbReference type="SAM" id="MobiDB-lite"/>
    </source>
</evidence>
<dbReference type="InterPro" id="IPR028889">
    <property type="entry name" value="USP"/>
</dbReference>
<feature type="compositionally biased region" description="Polar residues" evidence="15">
    <location>
        <begin position="679"/>
        <end position="688"/>
    </location>
</feature>
<dbReference type="InterPro" id="IPR015940">
    <property type="entry name" value="UBA"/>
</dbReference>
<comment type="similarity">
    <text evidence="2 14">Belongs to the peptidase C19 family.</text>
</comment>
<evidence type="ECO:0000256" key="7">
    <source>
        <dbReference type="ARBA" id="ARBA00022786"/>
    </source>
</evidence>
<evidence type="ECO:0000256" key="1">
    <source>
        <dbReference type="ARBA" id="ARBA00000707"/>
    </source>
</evidence>
<dbReference type="Pfam" id="PF02148">
    <property type="entry name" value="zf-UBP"/>
    <property type="match status" value="1"/>
</dbReference>
<feature type="domain" description="USP" evidence="17">
    <location>
        <begin position="318"/>
        <end position="768"/>
    </location>
</feature>
<dbReference type="GO" id="GO:0006508">
    <property type="term" value="P:proteolysis"/>
    <property type="evidence" value="ECO:0007669"/>
    <property type="project" value="UniProtKB-KW"/>
</dbReference>
<reference evidence="19 20" key="1">
    <citation type="submission" date="2024-10" db="EMBL/GenBank/DDBJ databases">
        <authorList>
            <person name="Kim D."/>
        </authorList>
    </citation>
    <scope>NUCLEOTIDE SEQUENCE [LARGE SCALE GENOMIC DNA]</scope>
    <source>
        <strain evidence="19">BH-2024</strain>
    </source>
</reference>
<dbReference type="InterPro" id="IPR016652">
    <property type="entry name" value="Ubiquitinyl_hydrolase"/>
</dbReference>
<dbReference type="PROSITE" id="PS50271">
    <property type="entry name" value="ZF_UBP"/>
    <property type="match status" value="1"/>
</dbReference>
<keyword evidence="20" id="KW-1185">Reference proteome</keyword>
<dbReference type="PROSITE" id="PS00973">
    <property type="entry name" value="USP_2"/>
    <property type="match status" value="1"/>
</dbReference>